<feature type="domain" description="Glycosyltransferase 2-like" evidence="2">
    <location>
        <begin position="15"/>
        <end position="133"/>
    </location>
</feature>
<keyword evidence="1" id="KW-0472">Membrane</keyword>
<dbReference type="OrthoDB" id="8416156at2"/>
<feature type="transmembrane region" description="Helical" evidence="1">
    <location>
        <begin position="243"/>
        <end position="275"/>
    </location>
</feature>
<name>A0A0A7PGY9_9SPHN</name>
<organism evidence="3 4">
    <name type="scientific">Sphingopyxis fribergensis</name>
    <dbReference type="NCBI Taxonomy" id="1515612"/>
    <lineage>
        <taxon>Bacteria</taxon>
        <taxon>Pseudomonadati</taxon>
        <taxon>Pseudomonadota</taxon>
        <taxon>Alphaproteobacteria</taxon>
        <taxon>Sphingomonadales</taxon>
        <taxon>Sphingomonadaceae</taxon>
        <taxon>Sphingopyxis</taxon>
    </lineage>
</organism>
<reference evidence="3 4" key="1">
    <citation type="journal article" date="2015" name="Int. J. Syst. Evol. Microbiol.">
        <title>Description of Sphingopyxis fribergensis sp. nov. - a soil bacterium with the ability to degrade styrene and phenylacetic acid.</title>
        <authorList>
            <person name="Oelschlagel M."/>
            <person name="Ruckert C."/>
            <person name="Kalinowski J."/>
            <person name="Schmidt G."/>
            <person name="Schlomann M."/>
            <person name="Tischler D."/>
        </authorList>
    </citation>
    <scope>NUCLEOTIDE SEQUENCE [LARGE SCALE GENOMIC DNA]</scope>
    <source>
        <strain evidence="3 4">Kp5.2</strain>
    </source>
</reference>
<evidence type="ECO:0000313" key="3">
    <source>
        <dbReference type="EMBL" id="AJA09224.1"/>
    </source>
</evidence>
<evidence type="ECO:0000313" key="4">
    <source>
        <dbReference type="Proteomes" id="UP000030907"/>
    </source>
</evidence>
<dbReference type="PANTHER" id="PTHR43646">
    <property type="entry name" value="GLYCOSYLTRANSFERASE"/>
    <property type="match status" value="1"/>
</dbReference>
<sequence>MDKPAKIGVVAIGRNEGERLRTCLGSIPGDVPVAYVDSGSTDGSVDFARSRGAQVVELDMGSPFTAARARNAGLDTILQRWSGLEYIQFVDGDCELEQGWLAVAQQFLVSEPSVAAVCGRRRERYPERSFYNRLCDAEWNTPIGEADACGGDALFRADALAQARGYDSELIAGEEPELCHRLRGMGWRIWRIDSPMTIHDADMHRVRQWWMRSVRSGFGYAQVWQKTRRTGGRALYGRQLVSALFWTMGVALVAILSAIAFGPLGLIAAPLLWVIQLARLSRRGGAAWGGHMLAGKAAETFGIMRYAAARIRRRNHGAIFYK</sequence>
<keyword evidence="4" id="KW-1185">Reference proteome</keyword>
<dbReference type="KEGG" id="sphk:SKP52_11635"/>
<proteinExistence type="predicted"/>
<keyword evidence="3" id="KW-0808">Transferase</keyword>
<dbReference type="Proteomes" id="UP000030907">
    <property type="component" value="Chromosome"/>
</dbReference>
<dbReference type="AlphaFoldDB" id="A0A0A7PGY9"/>
<keyword evidence="1" id="KW-1133">Transmembrane helix</keyword>
<evidence type="ECO:0000256" key="1">
    <source>
        <dbReference type="SAM" id="Phobius"/>
    </source>
</evidence>
<evidence type="ECO:0000259" key="2">
    <source>
        <dbReference type="Pfam" id="PF00535"/>
    </source>
</evidence>
<dbReference type="STRING" id="1515612.SKP52_11635"/>
<dbReference type="Pfam" id="PF00535">
    <property type="entry name" value="Glycos_transf_2"/>
    <property type="match status" value="1"/>
</dbReference>
<dbReference type="HOGENOM" id="CLU_070021_0_0_5"/>
<keyword evidence="1" id="KW-0812">Transmembrane</keyword>
<dbReference type="Gene3D" id="3.90.550.10">
    <property type="entry name" value="Spore Coat Polysaccharide Biosynthesis Protein SpsA, Chain A"/>
    <property type="match status" value="1"/>
</dbReference>
<dbReference type="InterPro" id="IPR001173">
    <property type="entry name" value="Glyco_trans_2-like"/>
</dbReference>
<dbReference type="EMBL" id="CP009122">
    <property type="protein sequence ID" value="AJA09224.1"/>
    <property type="molecule type" value="Genomic_DNA"/>
</dbReference>
<protein>
    <submittedName>
        <fullName evidence="3">Glycosyl transferase, group 2 family protein</fullName>
    </submittedName>
</protein>
<accession>A0A0A7PGY9</accession>
<dbReference type="SUPFAM" id="SSF53448">
    <property type="entry name" value="Nucleotide-diphospho-sugar transferases"/>
    <property type="match status" value="1"/>
</dbReference>
<dbReference type="GO" id="GO:0016740">
    <property type="term" value="F:transferase activity"/>
    <property type="evidence" value="ECO:0007669"/>
    <property type="project" value="UniProtKB-KW"/>
</dbReference>
<dbReference type="RefSeq" id="WP_039574866.1">
    <property type="nucleotide sequence ID" value="NZ_CP009122.1"/>
</dbReference>
<dbReference type="PANTHER" id="PTHR43646:SF6">
    <property type="entry name" value="PRE-MYCOFACTOCIN GLYCOSYLTRANSFERASE"/>
    <property type="match status" value="1"/>
</dbReference>
<gene>
    <name evidence="3" type="ORF">SKP52_11635</name>
</gene>
<dbReference type="InterPro" id="IPR029044">
    <property type="entry name" value="Nucleotide-diphossugar_trans"/>
</dbReference>